<organism evidence="2 3">
    <name type="scientific">Nitrospina gracilis (strain 3/211)</name>
    <dbReference type="NCBI Taxonomy" id="1266370"/>
    <lineage>
        <taxon>Bacteria</taxon>
        <taxon>Pseudomonadati</taxon>
        <taxon>Nitrospinota/Tectimicrobiota group</taxon>
        <taxon>Nitrospinota</taxon>
        <taxon>Nitrospinia</taxon>
        <taxon>Nitrospinales</taxon>
        <taxon>Nitrospinaceae</taxon>
        <taxon>Nitrospina</taxon>
    </lineage>
</organism>
<comment type="caution">
    <text evidence="2">The sequence shown here is derived from an EMBL/GenBank/DDBJ whole genome shotgun (WGS) entry which is preliminary data.</text>
</comment>
<dbReference type="EMBL" id="CAQJ01000094">
    <property type="protein sequence ID" value="CCQ91821.1"/>
    <property type="molecule type" value="Genomic_DNA"/>
</dbReference>
<accession>M1YMW5</accession>
<sequence>MVTIGSSGPKTAKDGNNPGKRSYSIKRAAFRVKNSVDQTHLGNRVSNGKVHRAWKGKKERQSYPRLWAFNVQ</sequence>
<dbReference type="Proteomes" id="UP000011704">
    <property type="component" value="Unassembled WGS sequence"/>
</dbReference>
<name>M1YMW5_NITG3</name>
<reference evidence="2 3" key="1">
    <citation type="journal article" date="2013" name="Front. Microbiol.">
        <title>The genome of Nitrospina gracilis illuminates the metabolism and evolution of the major marine nitrite oxidizer.</title>
        <authorList>
            <person name="Luecker S."/>
            <person name="Nowka B."/>
            <person name="Rattei T."/>
            <person name="Spieck E."/>
            <person name="and Daims H."/>
        </authorList>
    </citation>
    <scope>NUCLEOTIDE SEQUENCE [LARGE SCALE GENOMIC DNA]</scope>
    <source>
        <strain evidence="2 3">3/211</strain>
    </source>
</reference>
<gene>
    <name evidence="2" type="ORF">NITGR_850008</name>
</gene>
<evidence type="ECO:0000313" key="3">
    <source>
        <dbReference type="Proteomes" id="UP000011704"/>
    </source>
</evidence>
<feature type="region of interest" description="Disordered" evidence="1">
    <location>
        <begin position="1"/>
        <end position="24"/>
    </location>
</feature>
<evidence type="ECO:0000256" key="1">
    <source>
        <dbReference type="SAM" id="MobiDB-lite"/>
    </source>
</evidence>
<dbReference type="HOGENOM" id="CLU_2718245_0_0_0"/>
<dbReference type="InParanoid" id="M1YMW5"/>
<evidence type="ECO:0000313" key="2">
    <source>
        <dbReference type="EMBL" id="CCQ91821.1"/>
    </source>
</evidence>
<dbReference type="STRING" id="1266370.NITGR_850008"/>
<keyword evidence="3" id="KW-1185">Reference proteome</keyword>
<dbReference type="AlphaFoldDB" id="M1YMW5"/>
<protein>
    <submittedName>
        <fullName evidence="2">Uncharacterized protein</fullName>
    </submittedName>
</protein>
<proteinExistence type="predicted"/>